<proteinExistence type="predicted"/>
<feature type="compositionally biased region" description="Basic and acidic residues" evidence="4">
    <location>
        <begin position="316"/>
        <end position="329"/>
    </location>
</feature>
<keyword evidence="3" id="KW-0675">Receptor</keyword>
<organism evidence="5 6">
    <name type="scientific">Cichlidogyrus casuarinus</name>
    <dbReference type="NCBI Taxonomy" id="1844966"/>
    <lineage>
        <taxon>Eukaryota</taxon>
        <taxon>Metazoa</taxon>
        <taxon>Spiralia</taxon>
        <taxon>Lophotrochozoa</taxon>
        <taxon>Platyhelminthes</taxon>
        <taxon>Monogenea</taxon>
        <taxon>Monopisthocotylea</taxon>
        <taxon>Dactylogyridea</taxon>
        <taxon>Ancyrocephalidae</taxon>
        <taxon>Cichlidogyrus</taxon>
    </lineage>
</organism>
<evidence type="ECO:0000313" key="6">
    <source>
        <dbReference type="Proteomes" id="UP001626550"/>
    </source>
</evidence>
<keyword evidence="1" id="KW-0805">Transcription regulation</keyword>
<dbReference type="EMBL" id="JBJKFK010000941">
    <property type="protein sequence ID" value="KAL3314640.1"/>
    <property type="molecule type" value="Genomic_DNA"/>
</dbReference>
<dbReference type="InterPro" id="IPR035500">
    <property type="entry name" value="NHR-like_dom_sf"/>
</dbReference>
<comment type="caution">
    <text evidence="5">The sequence shown here is derived from an EMBL/GenBank/DDBJ whole genome shotgun (WGS) entry which is preliminary data.</text>
</comment>
<feature type="compositionally biased region" description="Polar residues" evidence="4">
    <location>
        <begin position="330"/>
        <end position="340"/>
    </location>
</feature>
<sequence>MGSNSPPLSNGKHVYMNLSPHTPTEALKHLPVPFEHREFDSGSSSPGGPLSTEFFKSLLHGYLQKLRLPMDQDTLGAPSQKSSSPELADAKTSLLNMPCSASDSSPDLSLNKTEDDSFDAGKKYLWFSKLQKSIEWAYERLACRTNLAKPYLVEILCTSWYELIVFEYLCELGTRERAESVNRGAMLLREMRQKLESLCLDQVEVEMLRDLILFQPDNCCELHKQEVGAMFDQMQEEMQLKLSKYVADHYGKKEPTRFGRLLMWLSKFHGLRNEKSAICNLLMNCEPSSEFLYNQIREVCTSCEFQVARERMKRKAEVAEDRPESEKYQKMTTSPCVNPY</sequence>
<protein>
    <submittedName>
        <fullName evidence="5">Uncharacterized protein</fullName>
    </submittedName>
</protein>
<keyword evidence="2" id="KW-0804">Transcription</keyword>
<evidence type="ECO:0000313" key="5">
    <source>
        <dbReference type="EMBL" id="KAL3314640.1"/>
    </source>
</evidence>
<dbReference type="SUPFAM" id="SSF48508">
    <property type="entry name" value="Nuclear receptor ligand-binding domain"/>
    <property type="match status" value="1"/>
</dbReference>
<evidence type="ECO:0000256" key="2">
    <source>
        <dbReference type="ARBA" id="ARBA00023163"/>
    </source>
</evidence>
<accession>A0ABD2Q4W8</accession>
<gene>
    <name evidence="5" type="ORF">Ciccas_006735</name>
</gene>
<evidence type="ECO:0000256" key="4">
    <source>
        <dbReference type="SAM" id="MobiDB-lite"/>
    </source>
</evidence>
<dbReference type="AlphaFoldDB" id="A0ABD2Q4W8"/>
<name>A0ABD2Q4W8_9PLAT</name>
<evidence type="ECO:0000256" key="1">
    <source>
        <dbReference type="ARBA" id="ARBA00023015"/>
    </source>
</evidence>
<dbReference type="Proteomes" id="UP001626550">
    <property type="component" value="Unassembled WGS sequence"/>
</dbReference>
<feature type="region of interest" description="Disordered" evidence="4">
    <location>
        <begin position="316"/>
        <end position="340"/>
    </location>
</feature>
<evidence type="ECO:0000256" key="3">
    <source>
        <dbReference type="ARBA" id="ARBA00023170"/>
    </source>
</evidence>
<reference evidence="5 6" key="1">
    <citation type="submission" date="2024-11" db="EMBL/GenBank/DDBJ databases">
        <title>Adaptive evolution of stress response genes in parasites aligns with host niche diversity.</title>
        <authorList>
            <person name="Hahn C."/>
            <person name="Resl P."/>
        </authorList>
    </citation>
    <scope>NUCLEOTIDE SEQUENCE [LARGE SCALE GENOMIC DNA]</scope>
    <source>
        <strain evidence="5">EGGRZ-B1_66</strain>
        <tissue evidence="5">Body</tissue>
    </source>
</reference>
<dbReference type="Gene3D" id="1.10.565.10">
    <property type="entry name" value="Retinoid X Receptor"/>
    <property type="match status" value="1"/>
</dbReference>
<keyword evidence="6" id="KW-1185">Reference proteome</keyword>